<evidence type="ECO:0008006" key="3">
    <source>
        <dbReference type="Google" id="ProtNLM"/>
    </source>
</evidence>
<dbReference type="VEuPathDB" id="TriTrypDB:TM35_000661120"/>
<gene>
    <name evidence="1" type="ORF">TM35_000661120</name>
</gene>
<dbReference type="EMBL" id="NBCO01000066">
    <property type="protein sequence ID" value="ORC83533.1"/>
    <property type="molecule type" value="Genomic_DNA"/>
</dbReference>
<dbReference type="OrthoDB" id="10629674at2759"/>
<keyword evidence="2" id="KW-1185">Reference proteome</keyword>
<accession>A0A1X0NGE6</accession>
<dbReference type="AlphaFoldDB" id="A0A1X0NGE6"/>
<comment type="caution">
    <text evidence="1">The sequence shown here is derived from an EMBL/GenBank/DDBJ whole genome shotgun (WGS) entry which is preliminary data.</text>
</comment>
<reference evidence="1 2" key="1">
    <citation type="submission" date="2017-03" db="EMBL/GenBank/DDBJ databases">
        <title>An alternative strategy for trypanosome survival in the mammalian bloodstream revealed through genome and transcriptome analysis of the ubiquitous bovine parasite Trypanosoma (Megatrypanum) theileri.</title>
        <authorList>
            <person name="Kelly S."/>
            <person name="Ivens A."/>
            <person name="Mott A."/>
            <person name="O'Neill E."/>
            <person name="Emms D."/>
            <person name="Macleod O."/>
            <person name="Voorheis P."/>
            <person name="Matthews J."/>
            <person name="Matthews K."/>
            <person name="Carrington M."/>
        </authorList>
    </citation>
    <scope>NUCLEOTIDE SEQUENCE [LARGE SCALE GENOMIC DNA]</scope>
    <source>
        <strain evidence="1">Edinburgh</strain>
    </source>
</reference>
<name>A0A1X0NGE6_9TRYP</name>
<dbReference type="Proteomes" id="UP000192257">
    <property type="component" value="Unassembled WGS sequence"/>
</dbReference>
<feature type="non-terminal residue" evidence="1">
    <location>
        <position position="1"/>
    </location>
</feature>
<proteinExistence type="predicted"/>
<dbReference type="RefSeq" id="XP_028877599.1">
    <property type="nucleotide sequence ID" value="XM_029031115.1"/>
</dbReference>
<protein>
    <recommendedName>
        <fullName evidence="3">Receptor-type adenylate cyclase</fullName>
    </recommendedName>
</protein>
<organism evidence="1 2">
    <name type="scientific">Trypanosoma theileri</name>
    <dbReference type="NCBI Taxonomy" id="67003"/>
    <lineage>
        <taxon>Eukaryota</taxon>
        <taxon>Discoba</taxon>
        <taxon>Euglenozoa</taxon>
        <taxon>Kinetoplastea</taxon>
        <taxon>Metakinetoplastina</taxon>
        <taxon>Trypanosomatida</taxon>
        <taxon>Trypanosomatidae</taxon>
        <taxon>Trypanosoma</taxon>
    </lineage>
</organism>
<dbReference type="GeneID" id="39990895"/>
<sequence>DNEDDVMSEATSGCSRAVSLNGSSRLVATVLMGFFRPFPAAQRLKLLTSMCERWGVEVDGVAGNRNLDGRAAALVDLLAVKLNHVLERAAGVSTWYSHALRSVSDRRSMGWSSSIPPERRPLIASSCASSWMETCRDRFGASTISSPNSSRTVEFGMPNFYGR</sequence>
<evidence type="ECO:0000313" key="1">
    <source>
        <dbReference type="EMBL" id="ORC83533.1"/>
    </source>
</evidence>
<evidence type="ECO:0000313" key="2">
    <source>
        <dbReference type="Proteomes" id="UP000192257"/>
    </source>
</evidence>